<protein>
    <submittedName>
        <fullName evidence="1">Uncharacterized protein</fullName>
    </submittedName>
</protein>
<sequence>MGAVKTALADQPIVHGGGAVATLLARALDRVMSVTIDAQTASGEELSIAQAGAREQALEALEAWSASRG</sequence>
<evidence type="ECO:0000313" key="2">
    <source>
        <dbReference type="Proteomes" id="UP000280708"/>
    </source>
</evidence>
<name>A0A3G2UNB4_SPHYA</name>
<gene>
    <name evidence="1" type="ORF">EBF16_05540</name>
</gene>
<dbReference type="RefSeq" id="WP_122129464.1">
    <property type="nucleotide sequence ID" value="NZ_CP033230.1"/>
</dbReference>
<accession>A0A3G2UNB4</accession>
<proteinExistence type="predicted"/>
<dbReference type="EMBL" id="CP033230">
    <property type="protein sequence ID" value="AYO76453.1"/>
    <property type="molecule type" value="Genomic_DNA"/>
</dbReference>
<reference evidence="1 2" key="1">
    <citation type="submission" date="2018-10" db="EMBL/GenBank/DDBJ databases">
        <title>Characterization and genome analysis of a novel bacterium Sphingobium yanoikuyae SJTF8 capable of degrading PAHs.</title>
        <authorList>
            <person name="Yin C."/>
            <person name="Xiong W."/>
            <person name="Liang R."/>
        </authorList>
    </citation>
    <scope>NUCLEOTIDE SEQUENCE [LARGE SCALE GENOMIC DNA]</scope>
    <source>
        <strain evidence="1 2">SJTF8</strain>
    </source>
</reference>
<dbReference type="Proteomes" id="UP000280708">
    <property type="component" value="Chromosome"/>
</dbReference>
<dbReference type="AlphaFoldDB" id="A0A3G2UNB4"/>
<organism evidence="1 2">
    <name type="scientific">Sphingobium yanoikuyae</name>
    <name type="common">Sphingomonas yanoikuyae</name>
    <dbReference type="NCBI Taxonomy" id="13690"/>
    <lineage>
        <taxon>Bacteria</taxon>
        <taxon>Pseudomonadati</taxon>
        <taxon>Pseudomonadota</taxon>
        <taxon>Alphaproteobacteria</taxon>
        <taxon>Sphingomonadales</taxon>
        <taxon>Sphingomonadaceae</taxon>
        <taxon>Sphingobium</taxon>
    </lineage>
</organism>
<evidence type="ECO:0000313" key="1">
    <source>
        <dbReference type="EMBL" id="AYO76453.1"/>
    </source>
</evidence>